<dbReference type="Proteomes" id="UP001497457">
    <property type="component" value="Chromosome 24b"/>
</dbReference>
<keyword evidence="3 4" id="KW-0408">Iron</keyword>
<evidence type="ECO:0000313" key="8">
    <source>
        <dbReference type="Proteomes" id="UP001497457"/>
    </source>
</evidence>
<dbReference type="InterPro" id="IPR001128">
    <property type="entry name" value="Cyt_P450"/>
</dbReference>
<feature type="binding site" description="axial binding residue" evidence="4">
    <location>
        <position position="473"/>
    </location>
    <ligand>
        <name>heme</name>
        <dbReference type="ChEBI" id="CHEBI:30413"/>
    </ligand>
    <ligandPart>
        <name>Fe</name>
        <dbReference type="ChEBI" id="CHEBI:18248"/>
    </ligandPart>
</feature>
<dbReference type="PANTHER" id="PTHR47955">
    <property type="entry name" value="CYTOCHROME P450 FAMILY 71 PROTEIN"/>
    <property type="match status" value="1"/>
</dbReference>
<evidence type="ECO:0000313" key="7">
    <source>
        <dbReference type="EMBL" id="CAL4992252.1"/>
    </source>
</evidence>
<keyword evidence="8" id="KW-1185">Reference proteome</keyword>
<feature type="transmembrane region" description="Helical" evidence="6">
    <location>
        <begin position="21"/>
        <end position="41"/>
    </location>
</feature>
<evidence type="ECO:0000256" key="1">
    <source>
        <dbReference type="ARBA" id="ARBA00010617"/>
    </source>
</evidence>
<dbReference type="InterPro" id="IPR036396">
    <property type="entry name" value="Cyt_P450_sf"/>
</dbReference>
<dbReference type="Gene3D" id="1.10.630.10">
    <property type="entry name" value="Cytochrome P450"/>
    <property type="match status" value="1"/>
</dbReference>
<accession>A0ABC9B304</accession>
<dbReference type="SUPFAM" id="SSF48264">
    <property type="entry name" value="Cytochrome P450"/>
    <property type="match status" value="1"/>
</dbReference>
<protein>
    <recommendedName>
        <fullName evidence="9">Cytochrome P450</fullName>
    </recommendedName>
</protein>
<dbReference type="GO" id="GO:0046872">
    <property type="term" value="F:metal ion binding"/>
    <property type="evidence" value="ECO:0007669"/>
    <property type="project" value="UniProtKB-KW"/>
</dbReference>
<dbReference type="Pfam" id="PF00067">
    <property type="entry name" value="p450"/>
    <property type="match status" value="1"/>
</dbReference>
<proteinExistence type="inferred from homology"/>
<keyword evidence="2 4" id="KW-0479">Metal-binding</keyword>
<evidence type="ECO:0000256" key="3">
    <source>
        <dbReference type="ARBA" id="ARBA00023004"/>
    </source>
</evidence>
<dbReference type="GO" id="GO:0004497">
    <property type="term" value="F:monooxygenase activity"/>
    <property type="evidence" value="ECO:0007669"/>
    <property type="project" value="UniProtKB-KW"/>
</dbReference>
<evidence type="ECO:0000256" key="2">
    <source>
        <dbReference type="ARBA" id="ARBA00022723"/>
    </source>
</evidence>
<organism evidence="7 8">
    <name type="scientific">Urochloa decumbens</name>
    <dbReference type="NCBI Taxonomy" id="240449"/>
    <lineage>
        <taxon>Eukaryota</taxon>
        <taxon>Viridiplantae</taxon>
        <taxon>Streptophyta</taxon>
        <taxon>Embryophyta</taxon>
        <taxon>Tracheophyta</taxon>
        <taxon>Spermatophyta</taxon>
        <taxon>Magnoliopsida</taxon>
        <taxon>Liliopsida</taxon>
        <taxon>Poales</taxon>
        <taxon>Poaceae</taxon>
        <taxon>PACMAD clade</taxon>
        <taxon>Panicoideae</taxon>
        <taxon>Panicodae</taxon>
        <taxon>Paniceae</taxon>
        <taxon>Melinidinae</taxon>
        <taxon>Urochloa</taxon>
    </lineage>
</organism>
<dbReference type="PROSITE" id="PS00086">
    <property type="entry name" value="CYTOCHROME_P450"/>
    <property type="match status" value="1"/>
</dbReference>
<gene>
    <name evidence="7" type="ORF">URODEC1_LOCUS61032</name>
</gene>
<evidence type="ECO:0008006" key="9">
    <source>
        <dbReference type="Google" id="ProtNLM"/>
    </source>
</evidence>
<dbReference type="InterPro" id="IPR017972">
    <property type="entry name" value="Cyt_P450_CS"/>
</dbReference>
<dbReference type="FunFam" id="1.10.630.10:FF:000064">
    <property type="entry name" value="Cytochrome P450 monooxygenase"/>
    <property type="match status" value="1"/>
</dbReference>
<dbReference type="PRINTS" id="PR00463">
    <property type="entry name" value="EP450I"/>
</dbReference>
<keyword evidence="6" id="KW-1133">Transmembrane helix</keyword>
<keyword evidence="6" id="KW-0472">Membrane</keyword>
<keyword evidence="5" id="KW-0503">Monooxygenase</keyword>
<dbReference type="AlphaFoldDB" id="A0ABC9B304"/>
<keyword evidence="6" id="KW-0812">Transmembrane</keyword>
<name>A0ABC9B304_9POAL</name>
<dbReference type="CDD" id="cd11072">
    <property type="entry name" value="CYP71-like"/>
    <property type="match status" value="1"/>
</dbReference>
<comment type="cofactor">
    <cofactor evidence="4">
        <name>heme</name>
        <dbReference type="ChEBI" id="CHEBI:30413"/>
    </cofactor>
</comment>
<evidence type="ECO:0000256" key="6">
    <source>
        <dbReference type="SAM" id="Phobius"/>
    </source>
</evidence>
<keyword evidence="5" id="KW-0560">Oxidoreductase</keyword>
<evidence type="ECO:0000256" key="5">
    <source>
        <dbReference type="RuleBase" id="RU000461"/>
    </source>
</evidence>
<reference evidence="7" key="1">
    <citation type="submission" date="2024-10" db="EMBL/GenBank/DDBJ databases">
        <authorList>
            <person name="Ryan C."/>
        </authorList>
    </citation>
    <scope>NUCLEOTIDE SEQUENCE [LARGE SCALE GENOMIC DNA]</scope>
</reference>
<comment type="similarity">
    <text evidence="1 5">Belongs to the cytochrome P450 family.</text>
</comment>
<evidence type="ECO:0000256" key="4">
    <source>
        <dbReference type="PIRSR" id="PIRSR602401-1"/>
    </source>
</evidence>
<sequence length="540" mass="60860">MCTFLSKSLNGCTMEHFGTEYYYYCYYFFILLLLPLLIHVLPRNKKSPGRRPRLPPGPWQLPLIGSLHHLLLRGLPPHRAMRDLSLRHGPVMLLRACERELLVVSSAAAVRDIFHDAAFEQRPSSPGIDELYKRNGMGVVFAPYGDHWRLLRRVLVAELLAAHRVAADTSRRVREDEAARLVSSLMMLASSSSTTPGRRPPVIVNVGERLGEFVADAAVRAIFGDRLPDRAAFLKMMKQALDFSSIFDLRDLFPSSRFVRMLPRSRKAERNRQEAVRLVQDIIRHHEERRAAGDGDGEQEDMIDVLLRIQKDGAMGGSLTHGVIVAVLVDVFVAAIEAPTTTLQWAMAELMANPRVMKKAQSEIRNALAGQERVHEAALGDVGYLRAVIKETLRLHPPIPLAPRLCLDDRKVQGYDVPKGTPVILNLWAISRDPRYWDEPDKFVPERFEGEHTSNFLGLDFEFIPFGAGRRICPGITFSQANIEIALASLLYHFDWELPAGVKPDDMDMADFSGGVAVRRKAELLLRPIPRIPPVDDYHL</sequence>
<keyword evidence="4 5" id="KW-0349">Heme</keyword>
<dbReference type="PANTHER" id="PTHR47955:SF21">
    <property type="entry name" value="OS06G0642300 PROTEIN"/>
    <property type="match status" value="1"/>
</dbReference>
<dbReference type="InterPro" id="IPR002401">
    <property type="entry name" value="Cyt_P450_E_grp-I"/>
</dbReference>
<dbReference type="EMBL" id="OZ075134">
    <property type="protein sequence ID" value="CAL4992252.1"/>
    <property type="molecule type" value="Genomic_DNA"/>
</dbReference>
<dbReference type="PRINTS" id="PR00385">
    <property type="entry name" value="P450"/>
</dbReference>